<dbReference type="GO" id="GO:0016020">
    <property type="term" value="C:membrane"/>
    <property type="evidence" value="ECO:0007669"/>
    <property type="project" value="UniProtKB-SubCell"/>
</dbReference>
<dbReference type="GO" id="GO:0009922">
    <property type="term" value="F:fatty acid elongase activity"/>
    <property type="evidence" value="ECO:0007669"/>
    <property type="project" value="InterPro"/>
</dbReference>
<name>A0AAN6UYU5_9PEZI</name>
<evidence type="ECO:0000256" key="10">
    <source>
        <dbReference type="SAM" id="Phobius"/>
    </source>
</evidence>
<evidence type="ECO:0000256" key="4">
    <source>
        <dbReference type="ARBA" id="ARBA00022692"/>
    </source>
</evidence>
<organism evidence="11 12">
    <name type="scientific">Dichotomopilus funicola</name>
    <dbReference type="NCBI Taxonomy" id="1934379"/>
    <lineage>
        <taxon>Eukaryota</taxon>
        <taxon>Fungi</taxon>
        <taxon>Dikarya</taxon>
        <taxon>Ascomycota</taxon>
        <taxon>Pezizomycotina</taxon>
        <taxon>Sordariomycetes</taxon>
        <taxon>Sordariomycetidae</taxon>
        <taxon>Sordariales</taxon>
        <taxon>Chaetomiaceae</taxon>
        <taxon>Dichotomopilus</taxon>
    </lineage>
</organism>
<keyword evidence="7" id="KW-0443">Lipid metabolism</keyword>
<proteinExistence type="predicted"/>
<keyword evidence="4 10" id="KW-0812">Transmembrane</keyword>
<evidence type="ECO:0000256" key="7">
    <source>
        <dbReference type="ARBA" id="ARBA00023098"/>
    </source>
</evidence>
<reference evidence="11" key="1">
    <citation type="journal article" date="2023" name="Mol. Phylogenet. Evol.">
        <title>Genome-scale phylogeny and comparative genomics of the fungal order Sordariales.</title>
        <authorList>
            <person name="Hensen N."/>
            <person name="Bonometti L."/>
            <person name="Westerberg I."/>
            <person name="Brannstrom I.O."/>
            <person name="Guillou S."/>
            <person name="Cros-Aarteil S."/>
            <person name="Calhoun S."/>
            <person name="Haridas S."/>
            <person name="Kuo A."/>
            <person name="Mondo S."/>
            <person name="Pangilinan J."/>
            <person name="Riley R."/>
            <person name="LaButti K."/>
            <person name="Andreopoulos B."/>
            <person name="Lipzen A."/>
            <person name="Chen C."/>
            <person name="Yan M."/>
            <person name="Daum C."/>
            <person name="Ng V."/>
            <person name="Clum A."/>
            <person name="Steindorff A."/>
            <person name="Ohm R.A."/>
            <person name="Martin F."/>
            <person name="Silar P."/>
            <person name="Natvig D.O."/>
            <person name="Lalanne C."/>
            <person name="Gautier V."/>
            <person name="Ament-Velasquez S.L."/>
            <person name="Kruys A."/>
            <person name="Hutchinson M.I."/>
            <person name="Powell A.J."/>
            <person name="Barry K."/>
            <person name="Miller A.N."/>
            <person name="Grigoriev I.V."/>
            <person name="Debuchy R."/>
            <person name="Gladieux P."/>
            <person name="Hiltunen Thoren M."/>
            <person name="Johannesson H."/>
        </authorList>
    </citation>
    <scope>NUCLEOTIDE SEQUENCE</scope>
    <source>
        <strain evidence="11">CBS 141.50</strain>
    </source>
</reference>
<dbReference type="GeneID" id="87820985"/>
<evidence type="ECO:0000313" key="11">
    <source>
        <dbReference type="EMBL" id="KAK4141702.1"/>
    </source>
</evidence>
<feature type="transmembrane region" description="Helical" evidence="10">
    <location>
        <begin position="196"/>
        <end position="213"/>
    </location>
</feature>
<evidence type="ECO:0000256" key="2">
    <source>
        <dbReference type="ARBA" id="ARBA00022516"/>
    </source>
</evidence>
<keyword evidence="12" id="KW-1185">Reference proteome</keyword>
<protein>
    <recommendedName>
        <fullName evidence="13">Very-long-chain 3-oxoacyl-CoA synthase</fullName>
    </recommendedName>
</protein>
<evidence type="ECO:0000256" key="1">
    <source>
        <dbReference type="ARBA" id="ARBA00004141"/>
    </source>
</evidence>
<evidence type="ECO:0000256" key="9">
    <source>
        <dbReference type="ARBA" id="ARBA00023160"/>
    </source>
</evidence>
<comment type="caution">
    <text evidence="11">The sequence shown here is derived from an EMBL/GenBank/DDBJ whole genome shotgun (WGS) entry which is preliminary data.</text>
</comment>
<evidence type="ECO:0008006" key="13">
    <source>
        <dbReference type="Google" id="ProtNLM"/>
    </source>
</evidence>
<dbReference type="AlphaFoldDB" id="A0AAN6UYU5"/>
<accession>A0AAN6UYU5</accession>
<dbReference type="GO" id="GO:0006633">
    <property type="term" value="P:fatty acid biosynthetic process"/>
    <property type="evidence" value="ECO:0007669"/>
    <property type="project" value="UniProtKB-KW"/>
</dbReference>
<dbReference type="Proteomes" id="UP001302676">
    <property type="component" value="Unassembled WGS sequence"/>
</dbReference>
<keyword evidence="9" id="KW-0275">Fatty acid biosynthesis</keyword>
<dbReference type="Pfam" id="PF01151">
    <property type="entry name" value="ELO"/>
    <property type="match status" value="1"/>
</dbReference>
<dbReference type="RefSeq" id="XP_062635073.1">
    <property type="nucleotide sequence ID" value="XM_062784372.1"/>
</dbReference>
<dbReference type="InterPro" id="IPR002076">
    <property type="entry name" value="ELO_fam"/>
</dbReference>
<evidence type="ECO:0000313" key="12">
    <source>
        <dbReference type="Proteomes" id="UP001302676"/>
    </source>
</evidence>
<feature type="transmembrane region" description="Helical" evidence="10">
    <location>
        <begin position="39"/>
        <end position="56"/>
    </location>
</feature>
<evidence type="ECO:0000256" key="5">
    <source>
        <dbReference type="ARBA" id="ARBA00022832"/>
    </source>
</evidence>
<keyword evidence="5" id="KW-0276">Fatty acid metabolism</keyword>
<keyword evidence="2" id="KW-0444">Lipid biosynthesis</keyword>
<sequence>MILQSLVYLTTWLLTSLYINHHGPSTTIAPIFTKYHNRIYSLFSLLLCLFILFISFQSSYQDGLNSDGLDLDRLARNTFHLSKFYEYTDILSVTALHTHHAIDLHFAFHHLTTPWLTFIRVLPDESCEGWRWFAAANTAHHALMYAYFGGVAGPRYTERLRRVLRWTGEGQLLLGMVVDVGVVWGRVVGKGEGVEGVWRFLVSGGLLGVYWGLNRRELGRRDRERKTVKDESKEGKEE</sequence>
<evidence type="ECO:0000256" key="6">
    <source>
        <dbReference type="ARBA" id="ARBA00022989"/>
    </source>
</evidence>
<dbReference type="EMBL" id="MU853607">
    <property type="protein sequence ID" value="KAK4141702.1"/>
    <property type="molecule type" value="Genomic_DNA"/>
</dbReference>
<keyword evidence="3" id="KW-0808">Transferase</keyword>
<evidence type="ECO:0000256" key="3">
    <source>
        <dbReference type="ARBA" id="ARBA00022679"/>
    </source>
</evidence>
<comment type="subcellular location">
    <subcellularLocation>
        <location evidence="1">Membrane</location>
        <topology evidence="1">Multi-pass membrane protein</topology>
    </subcellularLocation>
</comment>
<keyword evidence="6 10" id="KW-1133">Transmembrane helix</keyword>
<evidence type="ECO:0000256" key="8">
    <source>
        <dbReference type="ARBA" id="ARBA00023136"/>
    </source>
</evidence>
<reference evidence="11" key="2">
    <citation type="submission" date="2023-05" db="EMBL/GenBank/DDBJ databases">
        <authorList>
            <consortium name="Lawrence Berkeley National Laboratory"/>
            <person name="Steindorff A."/>
            <person name="Hensen N."/>
            <person name="Bonometti L."/>
            <person name="Westerberg I."/>
            <person name="Brannstrom I.O."/>
            <person name="Guillou S."/>
            <person name="Cros-Aarteil S."/>
            <person name="Calhoun S."/>
            <person name="Haridas S."/>
            <person name="Kuo A."/>
            <person name="Mondo S."/>
            <person name="Pangilinan J."/>
            <person name="Riley R."/>
            <person name="Labutti K."/>
            <person name="Andreopoulos B."/>
            <person name="Lipzen A."/>
            <person name="Chen C."/>
            <person name="Yanf M."/>
            <person name="Daum C."/>
            <person name="Ng V."/>
            <person name="Clum A."/>
            <person name="Ohm R."/>
            <person name="Martin F."/>
            <person name="Silar P."/>
            <person name="Natvig D."/>
            <person name="Lalanne C."/>
            <person name="Gautier V."/>
            <person name="Ament-Velasquez S.L."/>
            <person name="Kruys A."/>
            <person name="Hutchinson M.I."/>
            <person name="Powell A.J."/>
            <person name="Barry K."/>
            <person name="Miller A.N."/>
            <person name="Grigoriev I.V."/>
            <person name="Debuchy R."/>
            <person name="Gladieux P."/>
            <person name="Thoren M.H."/>
            <person name="Johannesson H."/>
        </authorList>
    </citation>
    <scope>NUCLEOTIDE SEQUENCE</scope>
    <source>
        <strain evidence="11">CBS 141.50</strain>
    </source>
</reference>
<keyword evidence="8 10" id="KW-0472">Membrane</keyword>
<gene>
    <name evidence="11" type="ORF">C8A04DRAFT_38865</name>
</gene>